<dbReference type="EMBL" id="KV427641">
    <property type="protein sequence ID" value="KZT03807.1"/>
    <property type="molecule type" value="Genomic_DNA"/>
</dbReference>
<accession>A0A165CZE6</accession>
<gene>
    <name evidence="2" type="ORF">LAESUDRAFT_814454</name>
</gene>
<feature type="compositionally biased region" description="Acidic residues" evidence="1">
    <location>
        <begin position="166"/>
        <end position="186"/>
    </location>
</feature>
<evidence type="ECO:0000313" key="2">
    <source>
        <dbReference type="EMBL" id="KZT03807.1"/>
    </source>
</evidence>
<dbReference type="AlphaFoldDB" id="A0A165CZE6"/>
<name>A0A165CZE6_9APHY</name>
<protein>
    <submittedName>
        <fullName evidence="2">Uncharacterized protein</fullName>
    </submittedName>
</protein>
<evidence type="ECO:0000256" key="1">
    <source>
        <dbReference type="SAM" id="MobiDB-lite"/>
    </source>
</evidence>
<sequence>MTLAILWHRLYVHHRLATVDILSTRNPSLAALVLRDGTVQLTAILLLDLVATVMNFLDVDAAAVVVYRLTPVLVSRVLLNVRAAARSTRGEQSETPSFVRSKHELEAQGDVENMSFELNILNSTEQAQDTDRAHPRDSLKHDEMIAEPRSIADDVAAVGDAHQDVGEAEATDEIEEEMVPDGENDA</sequence>
<dbReference type="GeneID" id="63831610"/>
<feature type="compositionally biased region" description="Basic and acidic residues" evidence="1">
    <location>
        <begin position="129"/>
        <end position="152"/>
    </location>
</feature>
<proteinExistence type="predicted"/>
<evidence type="ECO:0000313" key="3">
    <source>
        <dbReference type="Proteomes" id="UP000076871"/>
    </source>
</evidence>
<organism evidence="2 3">
    <name type="scientific">Laetiporus sulphureus 93-53</name>
    <dbReference type="NCBI Taxonomy" id="1314785"/>
    <lineage>
        <taxon>Eukaryota</taxon>
        <taxon>Fungi</taxon>
        <taxon>Dikarya</taxon>
        <taxon>Basidiomycota</taxon>
        <taxon>Agaricomycotina</taxon>
        <taxon>Agaricomycetes</taxon>
        <taxon>Polyporales</taxon>
        <taxon>Laetiporus</taxon>
    </lineage>
</organism>
<dbReference type="RefSeq" id="XP_040761547.1">
    <property type="nucleotide sequence ID" value="XM_040914583.1"/>
</dbReference>
<reference evidence="2 3" key="1">
    <citation type="journal article" date="2016" name="Mol. Biol. Evol.">
        <title>Comparative Genomics of Early-Diverging Mushroom-Forming Fungi Provides Insights into the Origins of Lignocellulose Decay Capabilities.</title>
        <authorList>
            <person name="Nagy L.G."/>
            <person name="Riley R."/>
            <person name="Tritt A."/>
            <person name="Adam C."/>
            <person name="Daum C."/>
            <person name="Floudas D."/>
            <person name="Sun H."/>
            <person name="Yadav J.S."/>
            <person name="Pangilinan J."/>
            <person name="Larsson K.H."/>
            <person name="Matsuura K."/>
            <person name="Barry K."/>
            <person name="Labutti K."/>
            <person name="Kuo R."/>
            <person name="Ohm R.A."/>
            <person name="Bhattacharya S.S."/>
            <person name="Shirouzu T."/>
            <person name="Yoshinaga Y."/>
            <person name="Martin F.M."/>
            <person name="Grigoriev I.V."/>
            <person name="Hibbett D.S."/>
        </authorList>
    </citation>
    <scope>NUCLEOTIDE SEQUENCE [LARGE SCALE GENOMIC DNA]</scope>
    <source>
        <strain evidence="2 3">93-53</strain>
    </source>
</reference>
<dbReference type="Proteomes" id="UP000076871">
    <property type="component" value="Unassembled WGS sequence"/>
</dbReference>
<keyword evidence="3" id="KW-1185">Reference proteome</keyword>
<feature type="region of interest" description="Disordered" evidence="1">
    <location>
        <begin position="125"/>
        <end position="186"/>
    </location>
</feature>
<dbReference type="InParanoid" id="A0A165CZE6"/>